<dbReference type="Proteomes" id="UP000004659">
    <property type="component" value="Unassembled WGS sequence"/>
</dbReference>
<name>A0A0E1X6A8_9HYPH</name>
<dbReference type="HOGENOM" id="CLU_2341298_0_0_5"/>
<reference evidence="1" key="1">
    <citation type="submission" date="2009-01" db="EMBL/GenBank/DDBJ databases">
        <title>The Genome Sequence of Brucella pinnipedialis M292/94/1.</title>
        <authorList>
            <consortium name="The Broad Institute Genome Sequencing Platform"/>
            <person name="Ward D."/>
            <person name="Young S.K."/>
            <person name="Kodira C.D."/>
            <person name="Zeng Q."/>
            <person name="Koehrsen M."/>
            <person name="Alvarado L."/>
            <person name="Berlin A."/>
            <person name="Borenstein D."/>
            <person name="Chen Z."/>
            <person name="Engels R."/>
            <person name="Freedman E."/>
            <person name="Gellesch M."/>
            <person name="Goldberg J."/>
            <person name="Griggs A."/>
            <person name="Gujja S."/>
            <person name="Heiman D."/>
            <person name="Hepburn T."/>
            <person name="Howarth C."/>
            <person name="Jen D."/>
            <person name="Larson L."/>
            <person name="Lewis B."/>
            <person name="Mehta T."/>
            <person name="Park D."/>
            <person name="Pearson M."/>
            <person name="Roberts A."/>
            <person name="Saif S."/>
            <person name="Shea T."/>
            <person name="Shenoy N."/>
            <person name="Sisk P."/>
            <person name="Stolte C."/>
            <person name="Sykes S."/>
            <person name="Walk T."/>
            <person name="White J."/>
            <person name="Yandava C."/>
            <person name="Whatmore A.M."/>
            <person name="Perrett L.L."/>
            <person name="O'Callaghan D."/>
            <person name="Nusbaum C."/>
            <person name="Galagan J."/>
            <person name="Birren B."/>
        </authorList>
    </citation>
    <scope>NUCLEOTIDE SEQUENCE [LARGE SCALE GENOMIC DNA]</scope>
    <source>
        <strain evidence="1">M292/94/1</strain>
    </source>
</reference>
<dbReference type="AlphaFoldDB" id="A0A0E1X6A8"/>
<sequence length="97" mass="10976">MLRSRKSPRRPHWWIVWNANIATHAQSSALALDRICVLTAHKHDLPRNRARLLPPGFTFVVSGHEAISNFTNLDDPIGCMVPAMEIEQGFCTNMQIV</sequence>
<organism evidence="1">
    <name type="scientific">Brucella pinnipedialis M292/94/1</name>
    <dbReference type="NCBI Taxonomy" id="520462"/>
    <lineage>
        <taxon>Bacteria</taxon>
        <taxon>Pseudomonadati</taxon>
        <taxon>Pseudomonadota</taxon>
        <taxon>Alphaproteobacteria</taxon>
        <taxon>Hyphomicrobiales</taxon>
        <taxon>Brucellaceae</taxon>
        <taxon>Brucella/Ochrobactrum group</taxon>
        <taxon>Brucella</taxon>
    </lineage>
</organism>
<accession>A0A0E1X6A8</accession>
<evidence type="ECO:0000313" key="1">
    <source>
        <dbReference type="EMBL" id="EEZ28762.1"/>
    </source>
</evidence>
<protein>
    <submittedName>
        <fullName evidence="1">Uncharacterized protein</fullName>
    </submittedName>
</protein>
<proteinExistence type="predicted"/>
<dbReference type="EMBL" id="EQ999534">
    <property type="protein sequence ID" value="EEZ28762.1"/>
    <property type="molecule type" value="Genomic_DNA"/>
</dbReference>
<gene>
    <name evidence="1" type="ORF">BALG_02115</name>
</gene>